<dbReference type="Pfam" id="PF13699">
    <property type="entry name" value="eCIS_core"/>
    <property type="match status" value="1"/>
</dbReference>
<dbReference type="RefSeq" id="WP_015324967.1">
    <property type="nucleotide sequence ID" value="NC_019977.1"/>
</dbReference>
<dbReference type="GeneID" id="25396972"/>
<dbReference type="AlphaFoldDB" id="L0KWJ6"/>
<dbReference type="HOGENOM" id="CLU_538216_0_0_2"/>
<reference evidence="3" key="1">
    <citation type="submission" date="2012-02" db="EMBL/GenBank/DDBJ databases">
        <title>Complete sequence of chromosome of Methanomethylovorans hollandica DSM 15978.</title>
        <authorList>
            <person name="Lucas S."/>
            <person name="Copeland A."/>
            <person name="Lapidus A."/>
            <person name="Glavina del Rio T."/>
            <person name="Dalin E."/>
            <person name="Tice H."/>
            <person name="Bruce D."/>
            <person name="Goodwin L."/>
            <person name="Pitluck S."/>
            <person name="Peters L."/>
            <person name="Mikhailova N."/>
            <person name="Held B."/>
            <person name="Kyrpides N."/>
            <person name="Mavromatis K."/>
            <person name="Ivanova N."/>
            <person name="Brettin T."/>
            <person name="Detter J.C."/>
            <person name="Han C."/>
            <person name="Larimer F."/>
            <person name="Land M."/>
            <person name="Hauser L."/>
            <person name="Markowitz V."/>
            <person name="Cheng J.-F."/>
            <person name="Hugenholtz P."/>
            <person name="Woyke T."/>
            <person name="Wu D."/>
            <person name="Spring S."/>
            <person name="Schroeder M."/>
            <person name="Brambilla E."/>
            <person name="Klenk H.-P."/>
            <person name="Eisen J.A."/>
        </authorList>
    </citation>
    <scope>NUCLEOTIDE SEQUENCE [LARGE SCALE GENOMIC DNA]</scope>
    <source>
        <strain evidence="3">DSM 15978 / NBRC 107637 / DMS1</strain>
    </source>
</reference>
<feature type="domain" description="eCIS core" evidence="1">
    <location>
        <begin position="136"/>
        <end position="212"/>
    </location>
</feature>
<dbReference type="KEGG" id="mhz:Metho_1608"/>
<dbReference type="STRING" id="867904.Metho_1608"/>
<proteinExistence type="predicted"/>
<evidence type="ECO:0000313" key="2">
    <source>
        <dbReference type="EMBL" id="AGB49802.1"/>
    </source>
</evidence>
<organism evidence="2 3">
    <name type="scientific">Methanomethylovorans hollandica (strain DSM 15978 / NBRC 107637 / DMS1)</name>
    <dbReference type="NCBI Taxonomy" id="867904"/>
    <lineage>
        <taxon>Archaea</taxon>
        <taxon>Methanobacteriati</taxon>
        <taxon>Methanobacteriota</taxon>
        <taxon>Stenosarchaea group</taxon>
        <taxon>Methanomicrobia</taxon>
        <taxon>Methanosarcinales</taxon>
        <taxon>Methanosarcinaceae</taxon>
        <taxon>Methanomethylovorans</taxon>
    </lineage>
</organism>
<protein>
    <recommendedName>
        <fullName evidence="1">eCIS core domain-containing protein</fullName>
    </recommendedName>
</protein>
<sequence length="506" mass="54916">MAEKAAIYAKTSEPKQKCSSLCKQESRVNNSGSPADRILHLQRTAGNQAVQRLIRSGVLQAKLKIGQPNDMYEQEADRVAEKVMQMPEPQVQRKCANCDENEKKLQLKESSGKVPVNSGQDVPSIVHDVLRSPGRPLDTQTRAFMEPRFGHDFGSVRVHTDLHAEQSADAVSGQAYTVGSHVVFGAGRYCPATPNGRRLLAHELTHVVQQNASPLSSGIVQRVPLVTGAEGDVVAEREYGSSGAPKAQNCGRPSWCPAGFCEPYRSEKLAEYYRSKKAWWIMKGISAAVDSRVVPLWSEYLWGGSSPKNLSADFGKDFTNSPTTKETTTFLYDEIKKSLTAKPPSVPLYSNDYIDLNTLIPKAISELDDPASLKQMNFNIPKDIPGNLAGGIGKNQLSCPAGAKPSPFNDERHAGGMVKLTRLASSDLIVTPYINYSVKDTIDLCPGDCGTILEQIATVPLSQFEATGISGDVPFTVEFPAPSMGSFTIYVPLSKIPGPVPSPKKP</sequence>
<evidence type="ECO:0000259" key="1">
    <source>
        <dbReference type="Pfam" id="PF13699"/>
    </source>
</evidence>
<dbReference type="InterPro" id="IPR025295">
    <property type="entry name" value="eCIS_core_dom"/>
</dbReference>
<evidence type="ECO:0000313" key="3">
    <source>
        <dbReference type="Proteomes" id="UP000010866"/>
    </source>
</evidence>
<keyword evidence="3" id="KW-1185">Reference proteome</keyword>
<gene>
    <name evidence="2" type="ordered locus">Metho_1608</name>
</gene>
<name>L0KWJ6_METHD</name>
<dbReference type="OrthoDB" id="137954at2157"/>
<accession>L0KWJ6</accession>
<dbReference type="EMBL" id="CP003362">
    <property type="protein sequence ID" value="AGB49802.1"/>
    <property type="molecule type" value="Genomic_DNA"/>
</dbReference>
<dbReference type="Proteomes" id="UP000010866">
    <property type="component" value="Chromosome"/>
</dbReference>